<keyword evidence="3" id="KW-1185">Reference proteome</keyword>
<dbReference type="OrthoDB" id="6426168at2759"/>
<keyword evidence="1" id="KW-1133">Transmembrane helix</keyword>
<evidence type="ECO:0000313" key="3">
    <source>
        <dbReference type="Proteomes" id="UP000054359"/>
    </source>
</evidence>
<evidence type="ECO:0000256" key="1">
    <source>
        <dbReference type="SAM" id="Phobius"/>
    </source>
</evidence>
<dbReference type="Proteomes" id="UP000054359">
    <property type="component" value="Unassembled WGS sequence"/>
</dbReference>
<sequence>MQILTSINKMSSLRLAAITTDNHLLPWPQTVFTAPYLLISTWTATLLTVILMITFFAQITAVVIMTDPSINIRELLWSDEIVDSSEHISQTP</sequence>
<organism evidence="2 3">
    <name type="scientific">Stegodyphus mimosarum</name>
    <name type="common">African social velvet spider</name>
    <dbReference type="NCBI Taxonomy" id="407821"/>
    <lineage>
        <taxon>Eukaryota</taxon>
        <taxon>Metazoa</taxon>
        <taxon>Ecdysozoa</taxon>
        <taxon>Arthropoda</taxon>
        <taxon>Chelicerata</taxon>
        <taxon>Arachnida</taxon>
        <taxon>Araneae</taxon>
        <taxon>Araneomorphae</taxon>
        <taxon>Entelegynae</taxon>
        <taxon>Eresoidea</taxon>
        <taxon>Eresidae</taxon>
        <taxon>Stegodyphus</taxon>
    </lineage>
</organism>
<proteinExistence type="predicted"/>
<name>A0A087UFW9_STEMI</name>
<evidence type="ECO:0000313" key="2">
    <source>
        <dbReference type="EMBL" id="KFM76258.1"/>
    </source>
</evidence>
<dbReference type="EMBL" id="KK119632">
    <property type="protein sequence ID" value="KFM76258.1"/>
    <property type="molecule type" value="Genomic_DNA"/>
</dbReference>
<reference evidence="2 3" key="1">
    <citation type="submission" date="2013-11" db="EMBL/GenBank/DDBJ databases">
        <title>Genome sequencing of Stegodyphus mimosarum.</title>
        <authorList>
            <person name="Bechsgaard J."/>
        </authorList>
    </citation>
    <scope>NUCLEOTIDE SEQUENCE [LARGE SCALE GENOMIC DNA]</scope>
</reference>
<keyword evidence="1" id="KW-0472">Membrane</keyword>
<accession>A0A087UFW9</accession>
<dbReference type="AlphaFoldDB" id="A0A087UFW9"/>
<feature type="non-terminal residue" evidence="2">
    <location>
        <position position="92"/>
    </location>
</feature>
<keyword evidence="1" id="KW-0812">Transmembrane</keyword>
<gene>
    <name evidence="2" type="ORF">X975_20189</name>
</gene>
<feature type="transmembrane region" description="Helical" evidence="1">
    <location>
        <begin position="36"/>
        <end position="64"/>
    </location>
</feature>
<protein>
    <submittedName>
        <fullName evidence="2">Uncharacterized protein</fullName>
    </submittedName>
</protein>